<name>A0A183VF08_TOXCA</name>
<protein>
    <submittedName>
        <fullName evidence="1 3">Uncharacterized protein</fullName>
    </submittedName>
</protein>
<gene>
    <name evidence="1" type="ORF">TCNE_LOCUS19328</name>
</gene>
<keyword evidence="2" id="KW-1185">Reference proteome</keyword>
<reference evidence="3" key="1">
    <citation type="submission" date="2016-06" db="UniProtKB">
        <authorList>
            <consortium name="WormBaseParasite"/>
        </authorList>
    </citation>
    <scope>IDENTIFICATION</scope>
</reference>
<evidence type="ECO:0000313" key="1">
    <source>
        <dbReference type="EMBL" id="VDM50649.1"/>
    </source>
</evidence>
<evidence type="ECO:0000313" key="3">
    <source>
        <dbReference type="WBParaSite" id="TCNE_0001933201-mRNA-1"/>
    </source>
</evidence>
<dbReference type="Proteomes" id="UP000050794">
    <property type="component" value="Unassembled WGS sequence"/>
</dbReference>
<proteinExistence type="predicted"/>
<dbReference type="AlphaFoldDB" id="A0A183VF08"/>
<evidence type="ECO:0000313" key="2">
    <source>
        <dbReference type="Proteomes" id="UP000050794"/>
    </source>
</evidence>
<dbReference type="WBParaSite" id="TCNE_0001933201-mRNA-1">
    <property type="protein sequence ID" value="TCNE_0001933201-mRNA-1"/>
    <property type="gene ID" value="TCNE_0001933201"/>
</dbReference>
<dbReference type="EMBL" id="UYWY01026741">
    <property type="protein sequence ID" value="VDM50649.1"/>
    <property type="molecule type" value="Genomic_DNA"/>
</dbReference>
<sequence length="107" mass="11833">MPRVKRKSVEKRAKEANKAYKLNKQCREANETTIVDSKTHIDGDGVSERAIGSTLERRKRLRGKKINAGADEGEITNVVSGDRPELLVTNASTTAERENLVINATVE</sequence>
<organism evidence="2 3">
    <name type="scientific">Toxocara canis</name>
    <name type="common">Canine roundworm</name>
    <dbReference type="NCBI Taxonomy" id="6265"/>
    <lineage>
        <taxon>Eukaryota</taxon>
        <taxon>Metazoa</taxon>
        <taxon>Ecdysozoa</taxon>
        <taxon>Nematoda</taxon>
        <taxon>Chromadorea</taxon>
        <taxon>Rhabditida</taxon>
        <taxon>Spirurina</taxon>
        <taxon>Ascaridomorpha</taxon>
        <taxon>Ascaridoidea</taxon>
        <taxon>Toxocaridae</taxon>
        <taxon>Toxocara</taxon>
    </lineage>
</organism>
<reference evidence="1 2" key="2">
    <citation type="submission" date="2018-11" db="EMBL/GenBank/DDBJ databases">
        <authorList>
            <consortium name="Pathogen Informatics"/>
        </authorList>
    </citation>
    <scope>NUCLEOTIDE SEQUENCE [LARGE SCALE GENOMIC DNA]</scope>
</reference>
<accession>A0A183VF08</accession>